<dbReference type="Pfam" id="PF12843">
    <property type="entry name" value="QSregVF_b"/>
    <property type="match status" value="1"/>
</dbReference>
<dbReference type="OrthoDB" id="9807855at2"/>
<organism evidence="1 2">
    <name type="scientific">Cecembia rubra</name>
    <dbReference type="NCBI Taxonomy" id="1485585"/>
    <lineage>
        <taxon>Bacteria</taxon>
        <taxon>Pseudomonadati</taxon>
        <taxon>Bacteroidota</taxon>
        <taxon>Cytophagia</taxon>
        <taxon>Cytophagales</taxon>
        <taxon>Cyclobacteriaceae</taxon>
        <taxon>Cecembia</taxon>
    </lineage>
</organism>
<protein>
    <submittedName>
        <fullName evidence="1">Putative quorum-sensing-regulated virulence factor</fullName>
    </submittedName>
</protein>
<sequence>MEKLQDTDPMPFGKHKGTPMANVPDPYLKWLYSQIMKNVESGRQISEEYHKVIMYIEDFGVDNLNDT</sequence>
<evidence type="ECO:0000313" key="2">
    <source>
        <dbReference type="Proteomes" id="UP000240708"/>
    </source>
</evidence>
<keyword evidence="2" id="KW-1185">Reference proteome</keyword>
<dbReference type="InterPro" id="IPR024530">
    <property type="entry name" value="QSregVF_b"/>
</dbReference>
<reference evidence="1 2" key="1">
    <citation type="submission" date="2018-03" db="EMBL/GenBank/DDBJ databases">
        <title>Genomic Encyclopedia of Archaeal and Bacterial Type Strains, Phase II (KMG-II): from individual species to whole genera.</title>
        <authorList>
            <person name="Goeker M."/>
        </authorList>
    </citation>
    <scope>NUCLEOTIDE SEQUENCE [LARGE SCALE GENOMIC DNA]</scope>
    <source>
        <strain evidence="1 2">DSM 28057</strain>
    </source>
</reference>
<dbReference type="RefSeq" id="WP_106566476.1">
    <property type="nucleotide sequence ID" value="NZ_PYGF01000002.1"/>
</dbReference>
<evidence type="ECO:0000313" key="1">
    <source>
        <dbReference type="EMBL" id="PSL06557.1"/>
    </source>
</evidence>
<dbReference type="EMBL" id="PYGF01000002">
    <property type="protein sequence ID" value="PSL06557.1"/>
    <property type="molecule type" value="Genomic_DNA"/>
</dbReference>
<name>A0A2P8EAT9_9BACT</name>
<accession>A0A2P8EAT9</accession>
<proteinExistence type="predicted"/>
<dbReference type="Proteomes" id="UP000240708">
    <property type="component" value="Unassembled WGS sequence"/>
</dbReference>
<gene>
    <name evidence="1" type="ORF">CLV48_102374</name>
</gene>
<dbReference type="AlphaFoldDB" id="A0A2P8EAT9"/>
<comment type="caution">
    <text evidence="1">The sequence shown here is derived from an EMBL/GenBank/DDBJ whole genome shotgun (WGS) entry which is preliminary data.</text>
</comment>